<organism evidence="3 4">
    <name type="scientific">Micromonospora haikouensis</name>
    <dbReference type="NCBI Taxonomy" id="686309"/>
    <lineage>
        <taxon>Bacteria</taxon>
        <taxon>Bacillati</taxon>
        <taxon>Actinomycetota</taxon>
        <taxon>Actinomycetes</taxon>
        <taxon>Micromonosporales</taxon>
        <taxon>Micromonosporaceae</taxon>
        <taxon>Micromonospora</taxon>
    </lineage>
</organism>
<feature type="domain" description="Thioesterase" evidence="2">
    <location>
        <begin position="20"/>
        <end position="231"/>
    </location>
</feature>
<dbReference type="InterPro" id="IPR001031">
    <property type="entry name" value="Thioesterase"/>
</dbReference>
<dbReference type="Proteomes" id="UP000199375">
    <property type="component" value="Unassembled WGS sequence"/>
</dbReference>
<evidence type="ECO:0000313" key="4">
    <source>
        <dbReference type="Proteomes" id="UP000199375"/>
    </source>
</evidence>
<dbReference type="InterPro" id="IPR029058">
    <property type="entry name" value="AB_hydrolase_fold"/>
</dbReference>
<dbReference type="SUPFAM" id="SSF53474">
    <property type="entry name" value="alpha/beta-Hydrolases"/>
    <property type="match status" value="1"/>
</dbReference>
<dbReference type="PANTHER" id="PTHR11487">
    <property type="entry name" value="THIOESTERASE"/>
    <property type="match status" value="1"/>
</dbReference>
<comment type="similarity">
    <text evidence="1">Belongs to the thioesterase family.</text>
</comment>
<dbReference type="PANTHER" id="PTHR11487:SF0">
    <property type="entry name" value="S-ACYL FATTY ACID SYNTHASE THIOESTERASE, MEDIUM CHAIN"/>
    <property type="match status" value="1"/>
</dbReference>
<accession>A0A1C4XIY7</accession>
<name>A0A1C4XIY7_9ACTN</name>
<protein>
    <submittedName>
        <fullName evidence="3">Surfactin synthase thioesterase subunit</fullName>
    </submittedName>
</protein>
<proteinExistence type="inferred from homology"/>
<dbReference type="Gene3D" id="3.40.50.1820">
    <property type="entry name" value="alpha/beta hydrolase"/>
    <property type="match status" value="1"/>
</dbReference>
<dbReference type="GO" id="GO:0008610">
    <property type="term" value="P:lipid biosynthetic process"/>
    <property type="evidence" value="ECO:0007669"/>
    <property type="project" value="TreeGrafter"/>
</dbReference>
<reference evidence="3 4" key="1">
    <citation type="submission" date="2016-06" db="EMBL/GenBank/DDBJ databases">
        <authorList>
            <person name="Kjaerup R.B."/>
            <person name="Dalgaard T.S."/>
            <person name="Juul-Madsen H.R."/>
        </authorList>
    </citation>
    <scope>NUCLEOTIDE SEQUENCE [LARGE SCALE GENOMIC DNA]</scope>
    <source>
        <strain evidence="3 4">DSM 45626</strain>
    </source>
</reference>
<sequence length="251" mass="26458">MADRDPWLVVRAPVPRPALRLFCLPYAGGNAGAFESWRTGLPRSVEVNAVQYPGRRERATEAAPRRMTPLVQALEAALAPHLDRPYAVYGDCLGAYVAFELVRRLARRGHRPADALVVSSAVPPHRSGVEPDYSTLDDAAFLAELVALGTLPPAVAGHPDLAAAALPAARADFELGRSYRLRDADPVATPVTVVVGDADPHVSAVDAAAWADLTTAGCTTLTVPGGHDLLARADAGLLRAVRTALTGKEPS</sequence>
<evidence type="ECO:0000259" key="2">
    <source>
        <dbReference type="Pfam" id="PF00975"/>
    </source>
</evidence>
<evidence type="ECO:0000313" key="3">
    <source>
        <dbReference type="EMBL" id="SCF08356.1"/>
    </source>
</evidence>
<dbReference type="InterPro" id="IPR012223">
    <property type="entry name" value="TEII"/>
</dbReference>
<evidence type="ECO:0000256" key="1">
    <source>
        <dbReference type="ARBA" id="ARBA00007169"/>
    </source>
</evidence>
<dbReference type="Pfam" id="PF00975">
    <property type="entry name" value="Thioesterase"/>
    <property type="match status" value="1"/>
</dbReference>
<dbReference type="AlphaFoldDB" id="A0A1C4XIY7"/>
<dbReference type="EMBL" id="FMCW01000026">
    <property type="protein sequence ID" value="SCF08356.1"/>
    <property type="molecule type" value="Genomic_DNA"/>
</dbReference>
<dbReference type="RefSeq" id="WP_091283869.1">
    <property type="nucleotide sequence ID" value="NZ_FMCW01000026.1"/>
</dbReference>
<gene>
    <name evidence="3" type="ORF">GA0070558_12628</name>
</gene>